<gene>
    <name evidence="2" type="ORF">KME25_17235</name>
</gene>
<evidence type="ECO:0000313" key="2">
    <source>
        <dbReference type="EMBL" id="MBW4546169.1"/>
    </source>
</evidence>
<dbReference type="Proteomes" id="UP000753908">
    <property type="component" value="Unassembled WGS sequence"/>
</dbReference>
<organism evidence="2 3">
    <name type="scientific">Symplocastrum torsivum CPER-KK1</name>
    <dbReference type="NCBI Taxonomy" id="450513"/>
    <lineage>
        <taxon>Bacteria</taxon>
        <taxon>Bacillati</taxon>
        <taxon>Cyanobacteriota</taxon>
        <taxon>Cyanophyceae</taxon>
        <taxon>Oscillatoriophycideae</taxon>
        <taxon>Oscillatoriales</taxon>
        <taxon>Microcoleaceae</taxon>
        <taxon>Symplocastrum</taxon>
    </lineage>
</organism>
<evidence type="ECO:0000256" key="1">
    <source>
        <dbReference type="SAM" id="MobiDB-lite"/>
    </source>
</evidence>
<accession>A0A951PN06</accession>
<dbReference type="EMBL" id="JAHHIF010000022">
    <property type="protein sequence ID" value="MBW4546169.1"/>
    <property type="molecule type" value="Genomic_DNA"/>
</dbReference>
<sequence>MDSENKQRCQTALYEEEVLARSTGFANSQGYGGMNQESLNPRKDQIQDSQASRILAQLHDKQLLIVNSRRRNGLILYKRHHAEFAGPGAAVGGVFDLDCQRVLPVGNLSLITPESPDERQRAYLIRRQWINLTKKITEKSVPLERAQMILNQFDNYFDSETIAQLPDEAFALLVGVLPHTIGKVRNTADRVDVIET</sequence>
<proteinExistence type="predicted"/>
<comment type="caution">
    <text evidence="2">The sequence shown here is derived from an EMBL/GenBank/DDBJ whole genome shotgun (WGS) entry which is preliminary data.</text>
</comment>
<reference evidence="2" key="1">
    <citation type="submission" date="2021-05" db="EMBL/GenBank/DDBJ databases">
        <authorList>
            <person name="Pietrasiak N."/>
            <person name="Ward R."/>
            <person name="Stajich J.E."/>
            <person name="Kurbessoian T."/>
        </authorList>
    </citation>
    <scope>NUCLEOTIDE SEQUENCE</scope>
    <source>
        <strain evidence="2">CPER-KK1</strain>
    </source>
</reference>
<protein>
    <submittedName>
        <fullName evidence="2">Uncharacterized protein</fullName>
    </submittedName>
</protein>
<name>A0A951PN06_9CYAN</name>
<dbReference type="AlphaFoldDB" id="A0A951PN06"/>
<feature type="region of interest" description="Disordered" evidence="1">
    <location>
        <begin position="26"/>
        <end position="46"/>
    </location>
</feature>
<evidence type="ECO:0000313" key="3">
    <source>
        <dbReference type="Proteomes" id="UP000753908"/>
    </source>
</evidence>
<reference evidence="2" key="2">
    <citation type="journal article" date="2022" name="Microbiol. Resour. Announc.">
        <title>Metagenome Sequencing to Explore Phylogenomics of Terrestrial Cyanobacteria.</title>
        <authorList>
            <person name="Ward R.D."/>
            <person name="Stajich J.E."/>
            <person name="Johansen J.R."/>
            <person name="Huntemann M."/>
            <person name="Clum A."/>
            <person name="Foster B."/>
            <person name="Foster B."/>
            <person name="Roux S."/>
            <person name="Palaniappan K."/>
            <person name="Varghese N."/>
            <person name="Mukherjee S."/>
            <person name="Reddy T.B.K."/>
            <person name="Daum C."/>
            <person name="Copeland A."/>
            <person name="Chen I.A."/>
            <person name="Ivanova N.N."/>
            <person name="Kyrpides N.C."/>
            <person name="Shapiro N."/>
            <person name="Eloe-Fadrosh E.A."/>
            <person name="Pietrasiak N."/>
        </authorList>
    </citation>
    <scope>NUCLEOTIDE SEQUENCE</scope>
    <source>
        <strain evidence="2">CPER-KK1</strain>
    </source>
</reference>
<feature type="compositionally biased region" description="Polar residues" evidence="1">
    <location>
        <begin position="26"/>
        <end position="39"/>
    </location>
</feature>